<evidence type="ECO:0000313" key="2">
    <source>
        <dbReference type="EMBL" id="CUQ28848.1"/>
    </source>
</evidence>
<reference evidence="3 4" key="1">
    <citation type="submission" date="2015-09" db="EMBL/GenBank/DDBJ databases">
        <authorList>
            <consortium name="Pathogen Informatics"/>
        </authorList>
    </citation>
    <scope>NUCLEOTIDE SEQUENCE [LARGE SCALE GENOMIC DNA]</scope>
    <source>
        <strain evidence="1 3">2789STDY5834880</strain>
        <strain evidence="2 4">2789STDY5834946</strain>
    </source>
</reference>
<proteinExistence type="predicted"/>
<protein>
    <submittedName>
        <fullName evidence="1">Uncharacterized protein</fullName>
    </submittedName>
</protein>
<dbReference type="Proteomes" id="UP000095725">
    <property type="component" value="Unassembled WGS sequence"/>
</dbReference>
<evidence type="ECO:0000313" key="3">
    <source>
        <dbReference type="Proteomes" id="UP000095657"/>
    </source>
</evidence>
<organism evidence="1 3">
    <name type="scientific">Bacteroides caccae</name>
    <dbReference type="NCBI Taxonomy" id="47678"/>
    <lineage>
        <taxon>Bacteria</taxon>
        <taxon>Pseudomonadati</taxon>
        <taxon>Bacteroidota</taxon>
        <taxon>Bacteroidia</taxon>
        <taxon>Bacteroidales</taxon>
        <taxon>Bacteroidaceae</taxon>
        <taxon>Bacteroides</taxon>
    </lineage>
</organism>
<sequence>MSNPLFIKAPFLTRKNFFNTNKTNNVFCLIYPFYLSPHQTQVLELKIRDILSIGFFLPAKNCWSNRHL</sequence>
<dbReference type="AlphaFoldDB" id="A0A174SC15"/>
<dbReference type="EMBL" id="CZBL01000009">
    <property type="protein sequence ID" value="CUQ28848.1"/>
    <property type="molecule type" value="Genomic_DNA"/>
</dbReference>
<dbReference type="Proteomes" id="UP000095657">
    <property type="component" value="Unassembled WGS sequence"/>
</dbReference>
<dbReference type="STRING" id="47678.ERS852494_03434"/>
<evidence type="ECO:0000313" key="4">
    <source>
        <dbReference type="Proteomes" id="UP000095725"/>
    </source>
</evidence>
<dbReference type="EMBL" id="CZAI01000008">
    <property type="protein sequence ID" value="CUP91989.1"/>
    <property type="molecule type" value="Genomic_DNA"/>
</dbReference>
<gene>
    <name evidence="1" type="ORF">ERS852494_03434</name>
    <name evidence="2" type="ORF">ERS852558_02464</name>
</gene>
<accession>A0A174SC15</accession>
<name>A0A174SC15_9BACE</name>
<evidence type="ECO:0000313" key="1">
    <source>
        <dbReference type="EMBL" id="CUP91989.1"/>
    </source>
</evidence>